<evidence type="ECO:0000313" key="6">
    <source>
        <dbReference type="Proteomes" id="UP000199203"/>
    </source>
</evidence>
<dbReference type="SUPFAM" id="SSF51215">
    <property type="entry name" value="Regulatory protein AraC"/>
    <property type="match status" value="1"/>
</dbReference>
<dbReference type="SMART" id="SM00342">
    <property type="entry name" value="HTH_ARAC"/>
    <property type="match status" value="1"/>
</dbReference>
<dbReference type="InterPro" id="IPR037923">
    <property type="entry name" value="HTH-like"/>
</dbReference>
<keyword evidence="6" id="KW-1185">Reference proteome</keyword>
<keyword evidence="3" id="KW-0804">Transcription</keyword>
<evidence type="ECO:0000256" key="1">
    <source>
        <dbReference type="ARBA" id="ARBA00023015"/>
    </source>
</evidence>
<accession>A0A1G7SCM1</accession>
<dbReference type="EMBL" id="FNBH01000003">
    <property type="protein sequence ID" value="SDG20743.1"/>
    <property type="molecule type" value="Genomic_DNA"/>
</dbReference>
<evidence type="ECO:0000256" key="3">
    <source>
        <dbReference type="ARBA" id="ARBA00023163"/>
    </source>
</evidence>
<dbReference type="InterPro" id="IPR018060">
    <property type="entry name" value="HTH_AraC"/>
</dbReference>
<reference evidence="6" key="1">
    <citation type="submission" date="2016-10" db="EMBL/GenBank/DDBJ databases">
        <authorList>
            <person name="Varghese N."/>
            <person name="Submissions S."/>
        </authorList>
    </citation>
    <scope>NUCLEOTIDE SEQUENCE [LARGE SCALE GENOMIC DNA]</scope>
    <source>
        <strain evidence="6">DSM 19684</strain>
    </source>
</reference>
<dbReference type="InterPro" id="IPR009057">
    <property type="entry name" value="Homeodomain-like_sf"/>
</dbReference>
<dbReference type="PROSITE" id="PS01124">
    <property type="entry name" value="HTH_ARAC_FAMILY_2"/>
    <property type="match status" value="1"/>
</dbReference>
<organism evidence="5 6">
    <name type="scientific">Epilithonimonas hungarica</name>
    <dbReference type="NCBI Taxonomy" id="454006"/>
    <lineage>
        <taxon>Bacteria</taxon>
        <taxon>Pseudomonadati</taxon>
        <taxon>Bacteroidota</taxon>
        <taxon>Flavobacteriia</taxon>
        <taxon>Flavobacteriales</taxon>
        <taxon>Weeksellaceae</taxon>
        <taxon>Chryseobacterium group</taxon>
        <taxon>Epilithonimonas</taxon>
    </lineage>
</organism>
<sequence>MNEPSNILSIESFSQQPDFITGVSAIAISKKTAAIQNYSLDFMHPHVSEGVAFAFCLKGSVRLRVNVQEYFVSEHSVTVLLPNYVVQFLEESKDLSIKVLFFPIDFISEMKLVNSINDIFKVIDRNACLQLKRDDFWELLRLHTSIARLCEKNNTLYQTEAIKNLVYALVYELIRLYLEYNSSGEKGRMSRSYQLFESFLRLLYEHHRTERSVQFYADKLFLTPKHLSRVVKEVSGKTVSAWIDDMVVLSAKALLKSTDMQIGNIADELHFANASFFSNYFKKRVLLTPLEYRNG</sequence>
<keyword evidence="1" id="KW-0805">Transcription regulation</keyword>
<dbReference type="STRING" id="454006.SAMN05421825_2938"/>
<evidence type="ECO:0000259" key="4">
    <source>
        <dbReference type="PROSITE" id="PS01124"/>
    </source>
</evidence>
<dbReference type="RefSeq" id="WP_221405587.1">
    <property type="nucleotide sequence ID" value="NZ_FNBH01000003.1"/>
</dbReference>
<dbReference type="PANTHER" id="PTHR43280:SF32">
    <property type="entry name" value="TRANSCRIPTIONAL REGULATORY PROTEIN"/>
    <property type="match status" value="1"/>
</dbReference>
<gene>
    <name evidence="5" type="ORF">SAMN05421825_2938</name>
</gene>
<dbReference type="GO" id="GO:0003700">
    <property type="term" value="F:DNA-binding transcription factor activity"/>
    <property type="evidence" value="ECO:0007669"/>
    <property type="project" value="InterPro"/>
</dbReference>
<keyword evidence="2 5" id="KW-0238">DNA-binding</keyword>
<feature type="domain" description="HTH araC/xylS-type" evidence="4">
    <location>
        <begin position="197"/>
        <end position="295"/>
    </location>
</feature>
<dbReference type="Pfam" id="PF12833">
    <property type="entry name" value="HTH_18"/>
    <property type="match status" value="1"/>
</dbReference>
<dbReference type="SUPFAM" id="SSF46689">
    <property type="entry name" value="Homeodomain-like"/>
    <property type="match status" value="1"/>
</dbReference>
<name>A0A1G7SCM1_9FLAO</name>
<dbReference type="PANTHER" id="PTHR43280">
    <property type="entry name" value="ARAC-FAMILY TRANSCRIPTIONAL REGULATOR"/>
    <property type="match status" value="1"/>
</dbReference>
<dbReference type="Gene3D" id="1.10.10.60">
    <property type="entry name" value="Homeodomain-like"/>
    <property type="match status" value="1"/>
</dbReference>
<evidence type="ECO:0000313" key="5">
    <source>
        <dbReference type="EMBL" id="SDG20743.1"/>
    </source>
</evidence>
<proteinExistence type="predicted"/>
<protein>
    <submittedName>
        <fullName evidence="5">AraC-type DNA-binding protein</fullName>
    </submittedName>
</protein>
<dbReference type="Proteomes" id="UP000199203">
    <property type="component" value="Unassembled WGS sequence"/>
</dbReference>
<dbReference type="GO" id="GO:0043565">
    <property type="term" value="F:sequence-specific DNA binding"/>
    <property type="evidence" value="ECO:0007669"/>
    <property type="project" value="InterPro"/>
</dbReference>
<evidence type="ECO:0000256" key="2">
    <source>
        <dbReference type="ARBA" id="ARBA00023125"/>
    </source>
</evidence>
<dbReference type="AlphaFoldDB" id="A0A1G7SCM1"/>